<gene>
    <name evidence="4" type="ORF">UT39_C0006G0027</name>
</gene>
<dbReference type="PIRSF" id="PIRSF005047">
    <property type="entry name" value="UCP005047_YshC"/>
    <property type="match status" value="1"/>
</dbReference>
<dbReference type="InterPro" id="IPR050243">
    <property type="entry name" value="PHP_phosphatase"/>
</dbReference>
<dbReference type="InterPro" id="IPR043519">
    <property type="entry name" value="NT_sf"/>
</dbReference>
<dbReference type="PANTHER" id="PTHR36928:SF1">
    <property type="entry name" value="PHOSPHATASE YCDX-RELATED"/>
    <property type="match status" value="1"/>
</dbReference>
<name>A0A0G0NFB7_9BACT</name>
<evidence type="ECO:0000256" key="2">
    <source>
        <dbReference type="ARBA" id="ARBA00022695"/>
    </source>
</evidence>
<accession>A0A0G0NFB7</accession>
<comment type="caution">
    <text evidence="4">The sequence shown here is derived from an EMBL/GenBank/DDBJ whole genome shotgun (WGS) entry which is preliminary data.</text>
</comment>
<evidence type="ECO:0000313" key="5">
    <source>
        <dbReference type="Proteomes" id="UP000034246"/>
    </source>
</evidence>
<dbReference type="EMBL" id="LBWP01000006">
    <property type="protein sequence ID" value="KKR11521.1"/>
    <property type="molecule type" value="Genomic_DNA"/>
</dbReference>
<dbReference type="InterPro" id="IPR016195">
    <property type="entry name" value="Pol/histidinol_Pase-like"/>
</dbReference>
<dbReference type="Proteomes" id="UP000034246">
    <property type="component" value="Unassembled WGS sequence"/>
</dbReference>
<dbReference type="InterPro" id="IPR022311">
    <property type="entry name" value="PolX-like"/>
</dbReference>
<dbReference type="Gene3D" id="3.30.460.10">
    <property type="entry name" value="Beta Polymerase, domain 2"/>
    <property type="match status" value="1"/>
</dbReference>
<dbReference type="GO" id="GO:0003677">
    <property type="term" value="F:DNA binding"/>
    <property type="evidence" value="ECO:0007669"/>
    <property type="project" value="InterPro"/>
</dbReference>
<feature type="domain" description="DNA-directed DNA polymerase X" evidence="3">
    <location>
        <begin position="2"/>
        <end position="302"/>
    </location>
</feature>
<dbReference type="InterPro" id="IPR002054">
    <property type="entry name" value="DNA-dir_DNA_pol_X"/>
</dbReference>
<dbReference type="GO" id="GO:0042578">
    <property type="term" value="F:phosphoric ester hydrolase activity"/>
    <property type="evidence" value="ECO:0007669"/>
    <property type="project" value="TreeGrafter"/>
</dbReference>
<keyword evidence="1" id="KW-0808">Transferase</keyword>
<dbReference type="InterPro" id="IPR037160">
    <property type="entry name" value="DNA_Pol_thumb_sf"/>
</dbReference>
<dbReference type="Pfam" id="PF14791">
    <property type="entry name" value="DNA_pol_B_thumb"/>
    <property type="match status" value="1"/>
</dbReference>
<dbReference type="PANTHER" id="PTHR36928">
    <property type="entry name" value="PHOSPHATASE YCDX-RELATED"/>
    <property type="match status" value="1"/>
</dbReference>
<dbReference type="STRING" id="1618550.UT39_C0006G0027"/>
<dbReference type="GO" id="GO:0005829">
    <property type="term" value="C:cytosol"/>
    <property type="evidence" value="ECO:0007669"/>
    <property type="project" value="TreeGrafter"/>
</dbReference>
<dbReference type="Gene3D" id="3.20.20.140">
    <property type="entry name" value="Metal-dependent hydrolases"/>
    <property type="match status" value="1"/>
</dbReference>
<dbReference type="SUPFAM" id="SSF47802">
    <property type="entry name" value="DNA polymerase beta, N-terminal domain-like"/>
    <property type="match status" value="1"/>
</dbReference>
<dbReference type="GO" id="GO:0003887">
    <property type="term" value="F:DNA-directed DNA polymerase activity"/>
    <property type="evidence" value="ECO:0007669"/>
    <property type="project" value="InterPro"/>
</dbReference>
<dbReference type="InterPro" id="IPR010996">
    <property type="entry name" value="HHH_MUS81"/>
</dbReference>
<dbReference type="SUPFAM" id="SSF89550">
    <property type="entry name" value="PHP domain-like"/>
    <property type="match status" value="1"/>
</dbReference>
<evidence type="ECO:0000313" key="4">
    <source>
        <dbReference type="EMBL" id="KKR11521.1"/>
    </source>
</evidence>
<proteinExistence type="predicted"/>
<dbReference type="SMART" id="SM00483">
    <property type="entry name" value="POLXc"/>
    <property type="match status" value="1"/>
</dbReference>
<reference evidence="4 5" key="1">
    <citation type="journal article" date="2015" name="Nature">
        <title>rRNA introns, odd ribosomes, and small enigmatic genomes across a large radiation of phyla.</title>
        <authorList>
            <person name="Brown C.T."/>
            <person name="Hug L.A."/>
            <person name="Thomas B.C."/>
            <person name="Sharon I."/>
            <person name="Castelle C.J."/>
            <person name="Singh A."/>
            <person name="Wilkins M.J."/>
            <person name="Williams K.H."/>
            <person name="Banfield J.F."/>
        </authorList>
    </citation>
    <scope>NUCLEOTIDE SEQUENCE [LARGE SCALE GENOMIC DNA]</scope>
</reference>
<protein>
    <submittedName>
        <fullName evidence="4">PHP domain protein</fullName>
    </submittedName>
</protein>
<dbReference type="Pfam" id="PF14716">
    <property type="entry name" value="HHH_8"/>
    <property type="match status" value="1"/>
</dbReference>
<evidence type="ECO:0000256" key="1">
    <source>
        <dbReference type="ARBA" id="ARBA00022679"/>
    </source>
</evidence>
<dbReference type="AlphaFoldDB" id="A0A0G0NFB7"/>
<dbReference type="GO" id="GO:0008270">
    <property type="term" value="F:zinc ion binding"/>
    <property type="evidence" value="ECO:0007669"/>
    <property type="project" value="TreeGrafter"/>
</dbReference>
<dbReference type="InterPro" id="IPR029398">
    <property type="entry name" value="PolB_thumb"/>
</dbReference>
<dbReference type="SUPFAM" id="SSF81301">
    <property type="entry name" value="Nucleotidyltransferase"/>
    <property type="match status" value="1"/>
</dbReference>
<organism evidence="4 5">
    <name type="scientific">Candidatus Woesebacteria bacterium GW2011_GWA1_39_21</name>
    <dbReference type="NCBI Taxonomy" id="1618550"/>
    <lineage>
        <taxon>Bacteria</taxon>
        <taxon>Candidatus Woeseibacteriota</taxon>
    </lineage>
</organism>
<dbReference type="Gene3D" id="1.10.150.110">
    <property type="entry name" value="DNA polymerase beta, N-terminal domain-like"/>
    <property type="match status" value="1"/>
</dbReference>
<dbReference type="CDD" id="cd00141">
    <property type="entry name" value="NT_POLXc"/>
    <property type="match status" value="1"/>
</dbReference>
<dbReference type="InterPro" id="IPR027421">
    <property type="entry name" value="DNA_pol_lamdba_lyase_dom_sf"/>
</dbReference>
<keyword evidence="2" id="KW-0548">Nucleotidyltransferase</keyword>
<sequence>MYLYASGKSRIIAYERAADAVEHLSSEAKDLYDEGKLEDIPGVGASIAANLSDIFKTGKSKHFEALLKSVSPAVFELIPLEGIGPKLAYKLVNELKIKPPDAISKLKKLVLKGEIAKLEGFGEDSQASILKAIDDYKESGNRHLLNYAESVANLIVDWMKNDASVTRVDTLGSLRRKVSTIGDIDIACCTNDVSKTIEHFVNYPDKKRVLDRGDKKASIIIPGNIQVDLMAQRPNAYGALLQHFTGSKHHNIALREYARTKSKSLSEYGIRNLKTKKLKKLASEEEFYHSLSLSYIPPELREDTGEIQAAESDFKNQTPGLPKLIGLTDIKGDLQIHSNFDIETSHDLGISSYRVIIQKAQELGYEYLAFTDHNPSRSKHSDKQIIDLIKRKKESIEKLNYSLMHNNKRVISVFNSLEVDIKSNGDLSIPEAAFDCLDFVLVSIHSVFRLSKELMTKRVLQALNHPKAKIFAHPTGRKLNEREGVELDWDKIFDYAKENNKFIEINADPMRLDLPDYLVKDAVKRGVMLTMGTDAHHVDHMINMRYAVYVARRGWAQKVNVLNTRPFKDVKMLLI</sequence>
<evidence type="ECO:0000259" key="3">
    <source>
        <dbReference type="SMART" id="SM00483"/>
    </source>
</evidence>
<dbReference type="Gene3D" id="1.10.150.20">
    <property type="entry name" value="5' to 3' exonuclease, C-terminal subdomain"/>
    <property type="match status" value="1"/>
</dbReference>
<dbReference type="Gene3D" id="3.30.210.10">
    <property type="entry name" value="DNA polymerase, thumb domain"/>
    <property type="match status" value="1"/>
</dbReference>